<comment type="caution">
    <text evidence="2">The sequence shown here is derived from an EMBL/GenBank/DDBJ whole genome shotgun (WGS) entry which is preliminary data.</text>
</comment>
<dbReference type="CDD" id="cd02440">
    <property type="entry name" value="AdoMet_MTases"/>
    <property type="match status" value="1"/>
</dbReference>
<keyword evidence="3" id="KW-1185">Reference proteome</keyword>
<dbReference type="RefSeq" id="WP_203867101.1">
    <property type="nucleotide sequence ID" value="NZ_BONW01000016.1"/>
</dbReference>
<dbReference type="Proteomes" id="UP000646749">
    <property type="component" value="Unassembled WGS sequence"/>
</dbReference>
<protein>
    <submittedName>
        <fullName evidence="2">Type 12 methyltransferase</fullName>
    </submittedName>
</protein>
<name>A0ABQ4E2P5_9ACTN</name>
<organism evidence="2 3">
    <name type="scientific">Plantactinospora endophytica</name>
    <dbReference type="NCBI Taxonomy" id="673535"/>
    <lineage>
        <taxon>Bacteria</taxon>
        <taxon>Bacillati</taxon>
        <taxon>Actinomycetota</taxon>
        <taxon>Actinomycetes</taxon>
        <taxon>Micromonosporales</taxon>
        <taxon>Micromonosporaceae</taxon>
        <taxon>Plantactinospora</taxon>
    </lineage>
</organism>
<dbReference type="Gene3D" id="3.40.50.150">
    <property type="entry name" value="Vaccinia Virus protein VP39"/>
    <property type="match status" value="1"/>
</dbReference>
<dbReference type="SUPFAM" id="SSF53335">
    <property type="entry name" value="S-adenosyl-L-methionine-dependent methyltransferases"/>
    <property type="match status" value="1"/>
</dbReference>
<sequence>MSTEIDIRTEAGGLPDPAYETVDFGKPELLARGIHREAVGGYWDELGELQFEFLRQQGLKPDNRFLDVGCGSLRAGRLIAAHLDPGNYYGIDINHSLLTTGYDHELDDAGRARLPRTNLRATDRFDADFGVPFDMAIAQSVFTHISLNWLRLCLYRVAKVMPPGGRFYVTFFEQPEGFPIDGIGWSGRLFTERNAFWYYQDDMRWAASRSPWSFRYMGDWGHPRDQRMVEYTRLDGEVGGSPN</sequence>
<evidence type="ECO:0000313" key="3">
    <source>
        <dbReference type="Proteomes" id="UP000646749"/>
    </source>
</evidence>
<dbReference type="GO" id="GO:0032259">
    <property type="term" value="P:methylation"/>
    <property type="evidence" value="ECO:0007669"/>
    <property type="project" value="UniProtKB-KW"/>
</dbReference>
<reference evidence="2 3" key="1">
    <citation type="submission" date="2021-01" db="EMBL/GenBank/DDBJ databases">
        <title>Whole genome shotgun sequence of Plantactinospora endophytica NBRC 110450.</title>
        <authorList>
            <person name="Komaki H."/>
            <person name="Tamura T."/>
        </authorList>
    </citation>
    <scope>NUCLEOTIDE SEQUENCE [LARGE SCALE GENOMIC DNA]</scope>
    <source>
        <strain evidence="2 3">NBRC 110450</strain>
    </source>
</reference>
<evidence type="ECO:0000259" key="1">
    <source>
        <dbReference type="Pfam" id="PF08242"/>
    </source>
</evidence>
<dbReference type="GO" id="GO:0008168">
    <property type="term" value="F:methyltransferase activity"/>
    <property type="evidence" value="ECO:0007669"/>
    <property type="project" value="UniProtKB-KW"/>
</dbReference>
<feature type="domain" description="Methyltransferase type 12" evidence="1">
    <location>
        <begin position="66"/>
        <end position="167"/>
    </location>
</feature>
<dbReference type="Pfam" id="PF08242">
    <property type="entry name" value="Methyltransf_12"/>
    <property type="match status" value="1"/>
</dbReference>
<dbReference type="EMBL" id="BONW01000016">
    <property type="protein sequence ID" value="GIG88591.1"/>
    <property type="molecule type" value="Genomic_DNA"/>
</dbReference>
<gene>
    <name evidence="2" type="ORF">Pen02_35270</name>
</gene>
<accession>A0ABQ4E2P5</accession>
<dbReference type="InterPro" id="IPR013217">
    <property type="entry name" value="Methyltransf_12"/>
</dbReference>
<dbReference type="PANTHER" id="PTHR37886:SF1">
    <property type="entry name" value="S-ADENOSYL-L-METHIONINE-DEPENDENT METHYLTRANSFERASES SUPERFAMILY PROTEIN"/>
    <property type="match status" value="1"/>
</dbReference>
<dbReference type="PANTHER" id="PTHR37886">
    <property type="entry name" value="S-ADENOSYL-L-METHIONINE-DEPENDENT METHYLTRANSFERASES SUPERFAMILY PROTEIN"/>
    <property type="match status" value="1"/>
</dbReference>
<dbReference type="InterPro" id="IPR029063">
    <property type="entry name" value="SAM-dependent_MTases_sf"/>
</dbReference>
<keyword evidence="2" id="KW-0808">Transferase</keyword>
<proteinExistence type="predicted"/>
<evidence type="ECO:0000313" key="2">
    <source>
        <dbReference type="EMBL" id="GIG88591.1"/>
    </source>
</evidence>
<keyword evidence="2" id="KW-0489">Methyltransferase</keyword>